<dbReference type="EMBL" id="BMGH01000001">
    <property type="protein sequence ID" value="GGD09283.1"/>
    <property type="molecule type" value="Genomic_DNA"/>
</dbReference>
<dbReference type="InterPro" id="IPR010921">
    <property type="entry name" value="Trp_repressor/repl_initiator"/>
</dbReference>
<dbReference type="GO" id="GO:0043565">
    <property type="term" value="F:sequence-specific DNA binding"/>
    <property type="evidence" value="ECO:0007669"/>
    <property type="project" value="InterPro"/>
</dbReference>
<dbReference type="AlphaFoldDB" id="A0A8J2V4J0"/>
<dbReference type="SUPFAM" id="SSF48295">
    <property type="entry name" value="TrpR-like"/>
    <property type="match status" value="1"/>
</dbReference>
<dbReference type="InterPro" id="IPR013159">
    <property type="entry name" value="DnaA_C"/>
</dbReference>
<dbReference type="GO" id="GO:0006275">
    <property type="term" value="P:regulation of DNA replication"/>
    <property type="evidence" value="ECO:0007669"/>
    <property type="project" value="InterPro"/>
</dbReference>
<dbReference type="CDD" id="cd06571">
    <property type="entry name" value="Bac_DnaA_C"/>
    <property type="match status" value="1"/>
</dbReference>
<feature type="domain" description="Chromosomal replication initiator DnaA C-terminal" evidence="2">
    <location>
        <begin position="57"/>
        <end position="121"/>
    </location>
</feature>
<dbReference type="Gene3D" id="1.10.1750.10">
    <property type="match status" value="1"/>
</dbReference>
<sequence>MVGDRTEGAVGLRGLAPVKDSACRAAAGIVTARHGETSGRVLLNEEGWNAACAAAAQEIAARAYDMTLDQMLARNRCRAWIAEGRQVAMYLTHVIGQVPLSETGPHFGRDRTTVAHACARIEDKRDEDYFDNGLMRLEALMMKRVGELKMQRLLTLEAARAAGNRDHEITIEKPLIIRTAKGRFYTFQPVGEQPMEAQPLETRQPADEG</sequence>
<evidence type="ECO:0000313" key="3">
    <source>
        <dbReference type="EMBL" id="GGD09283.1"/>
    </source>
</evidence>
<evidence type="ECO:0000256" key="1">
    <source>
        <dbReference type="SAM" id="MobiDB-lite"/>
    </source>
</evidence>
<proteinExistence type="predicted"/>
<reference evidence="3" key="2">
    <citation type="submission" date="2020-09" db="EMBL/GenBank/DDBJ databases">
        <authorList>
            <person name="Sun Q."/>
            <person name="Zhou Y."/>
        </authorList>
    </citation>
    <scope>NUCLEOTIDE SEQUENCE</scope>
    <source>
        <strain evidence="3">CGMCC 1.12921</strain>
    </source>
</reference>
<name>A0A8J2V4J0_9PROT</name>
<organism evidence="3 4">
    <name type="scientific">Aquisalinus flavus</name>
    <dbReference type="NCBI Taxonomy" id="1526572"/>
    <lineage>
        <taxon>Bacteria</taxon>
        <taxon>Pseudomonadati</taxon>
        <taxon>Pseudomonadota</taxon>
        <taxon>Alphaproteobacteria</taxon>
        <taxon>Parvularculales</taxon>
        <taxon>Parvularculaceae</taxon>
        <taxon>Aquisalinus</taxon>
    </lineage>
</organism>
<reference evidence="3" key="1">
    <citation type="journal article" date="2014" name="Int. J. Syst. Evol. Microbiol.">
        <title>Complete genome sequence of Corynebacterium casei LMG S-19264T (=DSM 44701T), isolated from a smear-ripened cheese.</title>
        <authorList>
            <consortium name="US DOE Joint Genome Institute (JGI-PGF)"/>
            <person name="Walter F."/>
            <person name="Albersmeier A."/>
            <person name="Kalinowski J."/>
            <person name="Ruckert C."/>
        </authorList>
    </citation>
    <scope>NUCLEOTIDE SEQUENCE</scope>
    <source>
        <strain evidence="3">CGMCC 1.12921</strain>
    </source>
</reference>
<accession>A0A8J2V4J0</accession>
<dbReference type="SMART" id="SM00760">
    <property type="entry name" value="Bac_DnaA_C"/>
    <property type="match status" value="1"/>
</dbReference>
<dbReference type="GO" id="GO:0006270">
    <property type="term" value="P:DNA replication initiation"/>
    <property type="evidence" value="ECO:0007669"/>
    <property type="project" value="InterPro"/>
</dbReference>
<feature type="region of interest" description="Disordered" evidence="1">
    <location>
        <begin position="190"/>
        <end position="209"/>
    </location>
</feature>
<comment type="caution">
    <text evidence="3">The sequence shown here is derived from an EMBL/GenBank/DDBJ whole genome shotgun (WGS) entry which is preliminary data.</text>
</comment>
<evidence type="ECO:0000313" key="4">
    <source>
        <dbReference type="Proteomes" id="UP000613582"/>
    </source>
</evidence>
<dbReference type="Pfam" id="PF08299">
    <property type="entry name" value="Bac_DnaA_C"/>
    <property type="match status" value="1"/>
</dbReference>
<protein>
    <recommendedName>
        <fullName evidence="2">Chromosomal replication initiator DnaA C-terminal domain-containing protein</fullName>
    </recommendedName>
</protein>
<gene>
    <name evidence="3" type="ORF">GCM10011342_17670</name>
</gene>
<dbReference type="Proteomes" id="UP000613582">
    <property type="component" value="Unassembled WGS sequence"/>
</dbReference>
<keyword evidence="4" id="KW-1185">Reference proteome</keyword>
<evidence type="ECO:0000259" key="2">
    <source>
        <dbReference type="SMART" id="SM00760"/>
    </source>
</evidence>
<dbReference type="GO" id="GO:0005524">
    <property type="term" value="F:ATP binding"/>
    <property type="evidence" value="ECO:0007669"/>
    <property type="project" value="InterPro"/>
</dbReference>